<evidence type="ECO:0000256" key="1">
    <source>
        <dbReference type="ARBA" id="ARBA00004123"/>
    </source>
</evidence>
<dbReference type="GO" id="GO:0071222">
    <property type="term" value="P:cellular response to lipopolysaccharide"/>
    <property type="evidence" value="ECO:0007669"/>
    <property type="project" value="TreeGrafter"/>
</dbReference>
<comment type="similarity">
    <text evidence="4 16">Belongs to the IL-1 family.</text>
</comment>
<evidence type="ECO:0000256" key="3">
    <source>
        <dbReference type="ARBA" id="ARBA00004613"/>
    </source>
</evidence>
<dbReference type="PROSITE" id="PS00253">
    <property type="entry name" value="INTERLEUKIN_1"/>
    <property type="match status" value="1"/>
</dbReference>
<dbReference type="GO" id="GO:0005829">
    <property type="term" value="C:cytosol"/>
    <property type="evidence" value="ECO:0007669"/>
    <property type="project" value="UniProtKB-UniRule"/>
</dbReference>
<dbReference type="GO" id="GO:0005615">
    <property type="term" value="C:extracellular space"/>
    <property type="evidence" value="ECO:0007669"/>
    <property type="project" value="UniProtKB-KW"/>
</dbReference>
<evidence type="ECO:0000256" key="15">
    <source>
        <dbReference type="ARBA" id="ARBA00034134"/>
    </source>
</evidence>
<sequence>MAEVPDLFADLKNCYSENEEYSSTIDQLSLNQKSFYDAAYGPLHENCMDKFVSVSTSETSKASKLNFKEGLVVVAKSTNGKILKKRWLSLNQTITDDDLEAITNDTEEEIINPRSATHTFQSNMRYKYMKIIKQQFVLNDALNQSIIRDTSGQYLKAVPLNNQTINLEVKFDMGAYIPVTEASKLPVTLRISKTRLFVSVQKEDDPVLLKEMPETPKTITESESNLLFFWETHGTKNYFTSAAHPELFIATNEETLVHMAKGLPSITDFQIS</sequence>
<evidence type="ECO:0000256" key="7">
    <source>
        <dbReference type="ARBA" id="ARBA00022525"/>
    </source>
</evidence>
<dbReference type="GO" id="GO:0033092">
    <property type="term" value="P:positive regulation of immature T cell proliferation in thymus"/>
    <property type="evidence" value="ECO:0007669"/>
    <property type="project" value="TreeGrafter"/>
</dbReference>
<protein>
    <recommendedName>
        <fullName evidence="16">Interleukin-1</fullName>
    </recommendedName>
</protein>
<dbReference type="PANTHER" id="PTHR10078">
    <property type="entry name" value="INTERLEUKIN-1 FAMILY MEMBER"/>
    <property type="match status" value="1"/>
</dbReference>
<dbReference type="GO" id="GO:0005634">
    <property type="term" value="C:nucleus"/>
    <property type="evidence" value="ECO:0007669"/>
    <property type="project" value="UniProtKB-SubCell"/>
</dbReference>
<comment type="subunit">
    <text evidence="15">Monomer. Interacts with TMED10; the interaction mediates the translocation from the cytoplasm into the ERGIC (endoplasmic reticulum-Golgi intermediate compartment) and thereby secretion. Interacts with IL1R1. Interacts with S100A13; this interaction is the first step in the export of IL1A, followed by direct translocation of this complex across the plasma membrane.</text>
</comment>
<dbReference type="InterPro" id="IPR003502">
    <property type="entry name" value="IL-1_propep"/>
</dbReference>
<dbReference type="AlphaFoldDB" id="A0A8B7WI28"/>
<evidence type="ECO:0000256" key="10">
    <source>
        <dbReference type="ARBA" id="ARBA00022990"/>
    </source>
</evidence>
<proteinExistence type="inferred from homology"/>
<dbReference type="GO" id="GO:0001660">
    <property type="term" value="P:fever generation"/>
    <property type="evidence" value="ECO:0007669"/>
    <property type="project" value="UniProtKB-UniRule"/>
</dbReference>
<dbReference type="CDD" id="cd23295">
    <property type="entry name" value="beta-trefoil_IL1A"/>
    <property type="match status" value="1"/>
</dbReference>
<evidence type="ECO:0000256" key="5">
    <source>
        <dbReference type="ARBA" id="ARBA00022490"/>
    </source>
</evidence>
<keyword evidence="17" id="KW-1185">Reference proteome</keyword>
<dbReference type="Proteomes" id="UP001732720">
    <property type="component" value="Chromosome 12"/>
</dbReference>
<evidence type="ECO:0000256" key="12">
    <source>
        <dbReference type="ARBA" id="ARBA00023198"/>
    </source>
</evidence>
<dbReference type="PANTHER" id="PTHR10078:SF33">
    <property type="entry name" value="INTERLEUKIN-1 ALPHA"/>
    <property type="match status" value="1"/>
</dbReference>
<evidence type="ECO:0000313" key="17">
    <source>
        <dbReference type="Proteomes" id="UP001732720"/>
    </source>
</evidence>
<keyword evidence="9 16" id="KW-0666">Pyrogen</keyword>
<dbReference type="InterPro" id="IPR008996">
    <property type="entry name" value="IL1/FGF"/>
</dbReference>
<reference evidence="18" key="1">
    <citation type="submission" date="2025-08" db="UniProtKB">
        <authorList>
            <consortium name="RefSeq"/>
        </authorList>
    </citation>
    <scope>IDENTIFICATION</scope>
</reference>
<name>A0A8B7WI28_CASCN</name>
<dbReference type="Pfam" id="PF00340">
    <property type="entry name" value="IL1"/>
    <property type="match status" value="1"/>
</dbReference>
<dbReference type="InterPro" id="IPR003295">
    <property type="entry name" value="IL-1_alpha"/>
</dbReference>
<dbReference type="CTD" id="3552"/>
<keyword evidence="10" id="KW-0007">Acetylation</keyword>
<dbReference type="GO" id="GO:0006955">
    <property type="term" value="P:immune response"/>
    <property type="evidence" value="ECO:0007669"/>
    <property type="project" value="InterPro"/>
</dbReference>
<dbReference type="GO" id="GO:0001819">
    <property type="term" value="P:positive regulation of cytokine production"/>
    <property type="evidence" value="ECO:0007669"/>
    <property type="project" value="UniProtKB-ARBA"/>
</dbReference>
<comment type="subcellular location">
    <subcellularLocation>
        <location evidence="2">Cytoplasm</location>
    </subcellularLocation>
    <subcellularLocation>
        <location evidence="1">Nucleus</location>
    </subcellularLocation>
    <subcellularLocation>
        <location evidence="3 16">Secreted</location>
    </subcellularLocation>
</comment>
<keyword evidence="8" id="KW-0597">Phosphoprotein</keyword>
<dbReference type="KEGG" id="ccan:109702296"/>
<dbReference type="SMART" id="SM00125">
    <property type="entry name" value="IL1"/>
    <property type="match status" value="1"/>
</dbReference>
<accession>A0A8B7WI28</accession>
<dbReference type="RefSeq" id="XP_020043272.2">
    <property type="nucleotide sequence ID" value="XM_020187683.2"/>
</dbReference>
<evidence type="ECO:0000313" key="18">
    <source>
        <dbReference type="RefSeq" id="XP_020043272.2"/>
    </source>
</evidence>
<dbReference type="Pfam" id="PF02394">
    <property type="entry name" value="IL1_propep"/>
    <property type="match status" value="1"/>
</dbReference>
<dbReference type="GO" id="GO:0019221">
    <property type="term" value="P:cytokine-mediated signaling pathway"/>
    <property type="evidence" value="ECO:0007669"/>
    <property type="project" value="TreeGrafter"/>
</dbReference>
<evidence type="ECO:0000256" key="2">
    <source>
        <dbReference type="ARBA" id="ARBA00004496"/>
    </source>
</evidence>
<evidence type="ECO:0000256" key="11">
    <source>
        <dbReference type="ARBA" id="ARBA00023180"/>
    </source>
</evidence>
<dbReference type="InterPro" id="IPR020877">
    <property type="entry name" value="IL-1_CS"/>
</dbReference>
<evidence type="ECO:0000256" key="8">
    <source>
        <dbReference type="ARBA" id="ARBA00022553"/>
    </source>
</evidence>
<evidence type="ECO:0000256" key="9">
    <source>
        <dbReference type="ARBA" id="ARBA00022620"/>
    </source>
</evidence>
<keyword evidence="13" id="KW-0539">Nucleus</keyword>
<evidence type="ECO:0000256" key="6">
    <source>
        <dbReference type="ARBA" id="ARBA00022514"/>
    </source>
</evidence>
<dbReference type="PRINTS" id="PR01357">
    <property type="entry name" value="INTRLEUKN1AB"/>
</dbReference>
<dbReference type="InterPro" id="IPR000975">
    <property type="entry name" value="IL-1_fam"/>
</dbReference>
<dbReference type="GO" id="GO:0005125">
    <property type="term" value="F:cytokine activity"/>
    <property type="evidence" value="ECO:0007669"/>
    <property type="project" value="UniProtKB-UniRule"/>
</dbReference>
<dbReference type="GO" id="GO:0051781">
    <property type="term" value="P:positive regulation of cell division"/>
    <property type="evidence" value="ECO:0007669"/>
    <property type="project" value="UniProtKB-KW"/>
</dbReference>
<dbReference type="Gene3D" id="2.80.10.50">
    <property type="match status" value="1"/>
</dbReference>
<keyword evidence="14 16" id="KW-0497">Mitogen</keyword>
<evidence type="ECO:0000256" key="4">
    <source>
        <dbReference type="ARBA" id="ARBA00010448"/>
    </source>
</evidence>
<keyword evidence="5" id="KW-0963">Cytoplasm</keyword>
<keyword evidence="7 16" id="KW-0964">Secreted</keyword>
<gene>
    <name evidence="18" type="primary">Il1a</name>
</gene>
<keyword evidence="6 16" id="KW-0202">Cytokine</keyword>
<evidence type="ECO:0000256" key="13">
    <source>
        <dbReference type="ARBA" id="ARBA00023242"/>
    </source>
</evidence>
<keyword evidence="12 16" id="KW-0395">Inflammatory response</keyword>
<dbReference type="GeneID" id="109702296"/>
<dbReference type="PRINTS" id="PR01358">
    <property type="entry name" value="INTRLEUKIN1A"/>
</dbReference>
<evidence type="ECO:0000256" key="14">
    <source>
        <dbReference type="ARBA" id="ARBA00023246"/>
    </source>
</evidence>
<dbReference type="PRINTS" id="PR00264">
    <property type="entry name" value="INTERLEUKIN1"/>
</dbReference>
<evidence type="ECO:0000256" key="16">
    <source>
        <dbReference type="RuleBase" id="RU003753"/>
    </source>
</evidence>
<dbReference type="SUPFAM" id="SSF50353">
    <property type="entry name" value="Cytokine"/>
    <property type="match status" value="1"/>
</dbReference>
<dbReference type="GO" id="GO:0005149">
    <property type="term" value="F:interleukin-1 receptor binding"/>
    <property type="evidence" value="ECO:0007669"/>
    <property type="project" value="UniProtKB-UniRule"/>
</dbReference>
<organism evidence="18">
    <name type="scientific">Castor canadensis</name>
    <name type="common">American beaver</name>
    <dbReference type="NCBI Taxonomy" id="51338"/>
    <lineage>
        <taxon>Eukaryota</taxon>
        <taxon>Metazoa</taxon>
        <taxon>Chordata</taxon>
        <taxon>Craniata</taxon>
        <taxon>Vertebrata</taxon>
        <taxon>Euteleostomi</taxon>
        <taxon>Mammalia</taxon>
        <taxon>Eutheria</taxon>
        <taxon>Euarchontoglires</taxon>
        <taxon>Glires</taxon>
        <taxon>Rodentia</taxon>
        <taxon>Castorimorpha</taxon>
        <taxon>Castoridae</taxon>
        <taxon>Castor</taxon>
    </lineage>
</organism>
<keyword evidence="11" id="KW-0325">Glycoprotein</keyword>
<dbReference type="OrthoDB" id="9451248at2759"/>